<dbReference type="EMBL" id="CP136600">
    <property type="protein sequence ID" value="WOH37655.1"/>
    <property type="molecule type" value="Genomic_DNA"/>
</dbReference>
<protein>
    <recommendedName>
        <fullName evidence="5">DUF975 family protein</fullName>
    </recommendedName>
</protein>
<name>A0ABZ0GPU1_9GAMM</name>
<evidence type="ECO:0000256" key="1">
    <source>
        <dbReference type="SAM" id="Phobius"/>
    </source>
</evidence>
<dbReference type="EMBL" id="CP136600">
    <property type="protein sequence ID" value="WOH37665.1"/>
    <property type="molecule type" value="Genomic_DNA"/>
</dbReference>
<evidence type="ECO:0008006" key="5">
    <source>
        <dbReference type="Google" id="ProtNLM"/>
    </source>
</evidence>
<accession>A0ABZ0GPU1</accession>
<feature type="transmembrane region" description="Helical" evidence="1">
    <location>
        <begin position="60"/>
        <end position="88"/>
    </location>
</feature>
<feature type="transmembrane region" description="Helical" evidence="1">
    <location>
        <begin position="18"/>
        <end position="40"/>
    </location>
</feature>
<reference evidence="2 4" key="1">
    <citation type="submission" date="2023-09" db="EMBL/GenBank/DDBJ databases">
        <authorList>
            <person name="Qi X."/>
        </authorList>
    </citation>
    <scope>NUCLEOTIDE SEQUENCE [LARGE SCALE GENOMIC DNA]</scope>
    <source>
        <strain evidence="2 4">S1-1</strain>
    </source>
</reference>
<keyword evidence="1" id="KW-1133">Transmembrane helix</keyword>
<evidence type="ECO:0000313" key="4">
    <source>
        <dbReference type="Proteomes" id="UP001301442"/>
    </source>
</evidence>
<dbReference type="RefSeq" id="WP_348396441.1">
    <property type="nucleotide sequence ID" value="NZ_CP136600.1"/>
</dbReference>
<keyword evidence="4" id="KW-1185">Reference proteome</keyword>
<feature type="transmembrane region" description="Helical" evidence="1">
    <location>
        <begin position="132"/>
        <end position="151"/>
    </location>
</feature>
<keyword evidence="1" id="KW-0812">Transmembrane</keyword>
<evidence type="ECO:0000313" key="3">
    <source>
        <dbReference type="EMBL" id="WOH37665.1"/>
    </source>
</evidence>
<keyword evidence="1" id="KW-0472">Membrane</keyword>
<gene>
    <name evidence="3" type="ORF">RI844_00025</name>
    <name evidence="2" type="ORF">RI844_20215</name>
</gene>
<evidence type="ECO:0000313" key="2">
    <source>
        <dbReference type="EMBL" id="WOH37655.1"/>
    </source>
</evidence>
<reference evidence="2" key="2">
    <citation type="journal article" date="2024" name="Int. J. Syst. Evol. Microbiol.">
        <title>Thalassotalea psychrophila sp. nov., Thalassotalea nanhaiensis sp. nov. and Thalassotalea fonticola sp. nov., three psychrophilic bacteria isolated from deep-sea sediment.</title>
        <authorList>
            <person name="Li A.Q."/>
            <person name="Qi X.Q."/>
            <person name="Zhang C."/>
            <person name="Huang X.G."/>
            <person name="Wen D.Y."/>
            <person name="Li X.G."/>
            <person name="Zhang W.J."/>
        </authorList>
    </citation>
    <scope>NUCLEOTIDE SEQUENCE</scope>
    <source>
        <strain evidence="2">S1-1</strain>
    </source>
</reference>
<proteinExistence type="predicted"/>
<organism evidence="2 4">
    <name type="scientific">Thalassotalea fonticola</name>
    <dbReference type="NCBI Taxonomy" id="3065649"/>
    <lineage>
        <taxon>Bacteria</taxon>
        <taxon>Pseudomonadati</taxon>
        <taxon>Pseudomonadota</taxon>
        <taxon>Gammaproteobacteria</taxon>
        <taxon>Alteromonadales</taxon>
        <taxon>Colwelliaceae</taxon>
        <taxon>Thalassotalea</taxon>
    </lineage>
</organism>
<feature type="transmembrane region" description="Helical" evidence="1">
    <location>
        <begin position="109"/>
        <end position="126"/>
    </location>
</feature>
<dbReference type="Proteomes" id="UP001301442">
    <property type="component" value="Chromosome"/>
</dbReference>
<feature type="transmembrane region" description="Helical" evidence="1">
    <location>
        <begin position="181"/>
        <end position="203"/>
    </location>
</feature>
<sequence length="234" mass="25912">MAFADRINTGATNHPKKFLFEVAVVIVIVVALIIEFSVEYGFIDPSFYPTAGSVLTTLEWMLWVSVAVTIALILTFIGVFASVSDALFSGGGSGSDSPHLSLFEHITNYFIASGVFLGGYFCYGTLKSEFLALPIVLLAFWLAMMNLSIGWDKSSSFLDTHVKEGSLGSIRKFIWKHQFQIFFIQLTLLVSFLLFLVNIIIGLDSTIISNDLMQLMCNDADISDKIKKLHCPIK</sequence>